<feature type="transmembrane region" description="Helical" evidence="7">
    <location>
        <begin position="50"/>
        <end position="71"/>
    </location>
</feature>
<gene>
    <name evidence="9" type="ORF">QTN89_17425</name>
</gene>
<dbReference type="PANTHER" id="PTHR30576">
    <property type="entry name" value="COLANIC BIOSYNTHESIS UDP-GLUCOSE LIPID CARRIER TRANSFERASE"/>
    <property type="match status" value="1"/>
</dbReference>
<dbReference type="Gene3D" id="3.40.50.720">
    <property type="entry name" value="NAD(P)-binding Rossmann-like Domain"/>
    <property type="match status" value="1"/>
</dbReference>
<evidence type="ECO:0000256" key="3">
    <source>
        <dbReference type="ARBA" id="ARBA00022679"/>
    </source>
</evidence>
<feature type="domain" description="Bacterial sugar transferase" evidence="8">
    <location>
        <begin position="296"/>
        <end position="480"/>
    </location>
</feature>
<evidence type="ECO:0000256" key="1">
    <source>
        <dbReference type="ARBA" id="ARBA00004141"/>
    </source>
</evidence>
<dbReference type="InterPro" id="IPR003362">
    <property type="entry name" value="Bact_transf"/>
</dbReference>
<feature type="transmembrane region" description="Helical" evidence="7">
    <location>
        <begin position="83"/>
        <end position="103"/>
    </location>
</feature>
<dbReference type="SUPFAM" id="SSF51735">
    <property type="entry name" value="NAD(P)-binding Rossmann-fold domains"/>
    <property type="match status" value="1"/>
</dbReference>
<dbReference type="PANTHER" id="PTHR30576:SF0">
    <property type="entry name" value="UNDECAPRENYL-PHOSPHATE N-ACETYLGALACTOSAMINYL 1-PHOSPHATE TRANSFERASE-RELATED"/>
    <property type="match status" value="1"/>
</dbReference>
<organism evidence="9 10">
    <name type="scientific">Roseiconus lacunae</name>
    <dbReference type="NCBI Taxonomy" id="2605694"/>
    <lineage>
        <taxon>Bacteria</taxon>
        <taxon>Pseudomonadati</taxon>
        <taxon>Planctomycetota</taxon>
        <taxon>Planctomycetia</taxon>
        <taxon>Pirellulales</taxon>
        <taxon>Pirellulaceae</taxon>
        <taxon>Roseiconus</taxon>
    </lineage>
</organism>
<keyword evidence="10" id="KW-1185">Reference proteome</keyword>
<comment type="similarity">
    <text evidence="2">Belongs to the bacterial sugar transferase family.</text>
</comment>
<feature type="transmembrane region" description="Helical" evidence="7">
    <location>
        <begin position="109"/>
        <end position="133"/>
    </location>
</feature>
<dbReference type="Pfam" id="PF13727">
    <property type="entry name" value="CoA_binding_3"/>
    <property type="match status" value="1"/>
</dbReference>
<comment type="caution">
    <text evidence="9">The sequence shown here is derived from an EMBL/GenBank/DDBJ whole genome shotgun (WGS) entry which is preliminary data.</text>
</comment>
<evidence type="ECO:0000256" key="4">
    <source>
        <dbReference type="ARBA" id="ARBA00022692"/>
    </source>
</evidence>
<keyword evidence="6 7" id="KW-0472">Membrane</keyword>
<dbReference type="InterPro" id="IPR036291">
    <property type="entry name" value="NAD(P)-bd_dom_sf"/>
</dbReference>
<evidence type="ECO:0000313" key="10">
    <source>
        <dbReference type="Proteomes" id="UP001239462"/>
    </source>
</evidence>
<evidence type="ECO:0000259" key="8">
    <source>
        <dbReference type="Pfam" id="PF02397"/>
    </source>
</evidence>
<dbReference type="Pfam" id="PF02397">
    <property type="entry name" value="Bac_transf"/>
    <property type="match status" value="1"/>
</dbReference>
<dbReference type="GO" id="GO:0089702">
    <property type="term" value="F:undecaprenyl-phosphate glucose phosphotransferase activity"/>
    <property type="evidence" value="ECO:0007669"/>
    <property type="project" value="UniProtKB-EC"/>
</dbReference>
<dbReference type="EC" id="2.7.8.31" evidence="9"/>
<dbReference type="RefSeq" id="WP_149499814.1">
    <property type="nucleotide sequence ID" value="NZ_JASZZN010000012.1"/>
</dbReference>
<evidence type="ECO:0000256" key="5">
    <source>
        <dbReference type="ARBA" id="ARBA00022989"/>
    </source>
</evidence>
<sequence length="486" mass="54388">MPVRPLDGRSPISGERRSLDLLQPTLDSIAIVGSLYAVKYVARGGIDDAGIVLGLTAAIVFLIFSKVSGLSRNNARGNANHEVTAIFLTWLTTAMALTMIGFATRYGQVFARSVMFVWIVIAPMMIALCRMLIRIALQSAVDRGYGVRRVAVAGMNELGRQTASNILDEPGLGFSFVGFYDDRTEDRPGQSVSDAKDHFDENGRHQHKHQLAGNLAEMVRHCRENKIDTIMITLPMRAEDRIRFLLDQLSDSTVSVYIVPDFFVFELLHSRWTNMGGLPAVSVFENPLFGVDGAVKRVTDVMLAGAGLLVASIPMTLIALGIKLTSRGPIFFRQKRYGLDGKEILVWKFRSMRVCDNGPVVKQATKDDPRVTPLGRVLRKTSLDELPQLFNVIEGTMSLVGPRPHASAHNEQYRGLIRGYMLRHKVKPGITGLAQVNGCRGETETIDKMEERVQWDHQYIRRWSIWLDLKILFKTVMVVWKQDTAY</sequence>
<evidence type="ECO:0000256" key="7">
    <source>
        <dbReference type="SAM" id="Phobius"/>
    </source>
</evidence>
<evidence type="ECO:0000256" key="2">
    <source>
        <dbReference type="ARBA" id="ARBA00006464"/>
    </source>
</evidence>
<dbReference type="Proteomes" id="UP001239462">
    <property type="component" value="Unassembled WGS sequence"/>
</dbReference>
<feature type="transmembrane region" description="Helical" evidence="7">
    <location>
        <begin position="301"/>
        <end position="322"/>
    </location>
</feature>
<keyword evidence="5 7" id="KW-1133">Transmembrane helix</keyword>
<keyword evidence="4 7" id="KW-0812">Transmembrane</keyword>
<dbReference type="NCBIfam" id="TIGR03025">
    <property type="entry name" value="EPS_sugtrans"/>
    <property type="match status" value="1"/>
</dbReference>
<evidence type="ECO:0000313" key="9">
    <source>
        <dbReference type="EMBL" id="MDM4017231.1"/>
    </source>
</evidence>
<protein>
    <submittedName>
        <fullName evidence="9">Undecaprenyl-phosphate glucose phosphotransferase</fullName>
        <ecNumber evidence="9">2.7.8.31</ecNumber>
    </submittedName>
</protein>
<reference evidence="9 10" key="1">
    <citation type="submission" date="2023-06" db="EMBL/GenBank/DDBJ databases">
        <title>Roseiconus lacunae JC819 isolated from Gulf of Mannar region, Tamil Nadu.</title>
        <authorList>
            <person name="Pk S."/>
            <person name="Ch S."/>
            <person name="Ch V.R."/>
        </authorList>
    </citation>
    <scope>NUCLEOTIDE SEQUENCE [LARGE SCALE GENOMIC DNA]</scope>
    <source>
        <strain evidence="9 10">JC819</strain>
    </source>
</reference>
<dbReference type="InterPro" id="IPR017473">
    <property type="entry name" value="Undecaprenyl-P_gluc_Ptfrase"/>
</dbReference>
<keyword evidence="3 9" id="KW-0808">Transferase</keyword>
<name>A0ABT7PLS3_9BACT</name>
<dbReference type="NCBIfam" id="TIGR03023">
    <property type="entry name" value="WcaJ_sugtrans"/>
    <property type="match status" value="1"/>
</dbReference>
<accession>A0ABT7PLS3</accession>
<evidence type="ECO:0000256" key="6">
    <source>
        <dbReference type="ARBA" id="ARBA00023136"/>
    </source>
</evidence>
<proteinExistence type="inferred from homology"/>
<dbReference type="InterPro" id="IPR017475">
    <property type="entry name" value="EPS_sugar_tfrase"/>
</dbReference>
<comment type="subcellular location">
    <subcellularLocation>
        <location evidence="1">Membrane</location>
        <topology evidence="1">Multi-pass membrane protein</topology>
    </subcellularLocation>
</comment>
<dbReference type="EMBL" id="JASZZN010000012">
    <property type="protein sequence ID" value="MDM4017231.1"/>
    <property type="molecule type" value="Genomic_DNA"/>
</dbReference>